<evidence type="ECO:0000256" key="4">
    <source>
        <dbReference type="ARBA" id="ARBA00022490"/>
    </source>
</evidence>
<dbReference type="PANTHER" id="PTHR43584">
    <property type="entry name" value="NUCLEOTIDYL TRANSFERASE"/>
    <property type="match status" value="1"/>
</dbReference>
<keyword evidence="12 18" id="KW-0511">Multifunctional enzyme</keyword>
<keyword evidence="9 18" id="KW-0460">Magnesium</keyword>
<feature type="binding site" evidence="18">
    <location>
        <position position="350"/>
    </location>
    <ligand>
        <name>UDP-N-acetyl-alpha-D-glucosamine</name>
        <dbReference type="ChEBI" id="CHEBI:57705"/>
    </ligand>
</feature>
<comment type="similarity">
    <text evidence="3 18">In the N-terminal section; belongs to the N-acetylglucosamine-1-phosphate uridyltransferase family.</text>
</comment>
<dbReference type="InterPro" id="IPR005882">
    <property type="entry name" value="Bifunctional_GlmU"/>
</dbReference>
<dbReference type="EC" id="2.3.1.157" evidence="18"/>
<feature type="domain" description="MobA-like NTP transferase" evidence="19">
    <location>
        <begin position="8"/>
        <end position="130"/>
    </location>
</feature>
<dbReference type="Gene3D" id="2.160.10.10">
    <property type="entry name" value="Hexapeptide repeat proteins"/>
    <property type="match status" value="1"/>
</dbReference>
<feature type="binding site" evidence="18">
    <location>
        <position position="106"/>
    </location>
    <ligand>
        <name>Mg(2+)</name>
        <dbReference type="ChEBI" id="CHEBI:18420"/>
    </ligand>
</feature>
<evidence type="ECO:0000256" key="7">
    <source>
        <dbReference type="ARBA" id="ARBA00022723"/>
    </source>
</evidence>
<dbReference type="InterPro" id="IPR050065">
    <property type="entry name" value="GlmU-like"/>
</dbReference>
<evidence type="ECO:0000256" key="16">
    <source>
        <dbReference type="ARBA" id="ARBA00048493"/>
    </source>
</evidence>
<comment type="subunit">
    <text evidence="18">Homotrimer.</text>
</comment>
<dbReference type="EMBL" id="JBHRTR010000031">
    <property type="protein sequence ID" value="MFC3229295.1"/>
    <property type="molecule type" value="Genomic_DNA"/>
</dbReference>
<feature type="binding site" evidence="18">
    <location>
        <position position="156"/>
    </location>
    <ligand>
        <name>UDP-N-acetyl-alpha-D-glucosamine</name>
        <dbReference type="ChEBI" id="CHEBI:57705"/>
    </ligand>
</feature>
<keyword evidence="5 18" id="KW-0808">Transferase</keyword>
<dbReference type="GO" id="GO:0003977">
    <property type="term" value="F:UDP-N-acetylglucosamine diphosphorylase activity"/>
    <property type="evidence" value="ECO:0007669"/>
    <property type="project" value="UniProtKB-EC"/>
</dbReference>
<dbReference type="Pfam" id="PF12804">
    <property type="entry name" value="NTP_transf_3"/>
    <property type="match status" value="1"/>
</dbReference>
<keyword evidence="8 18" id="KW-0677">Repeat</keyword>
<evidence type="ECO:0000256" key="10">
    <source>
        <dbReference type="ARBA" id="ARBA00022960"/>
    </source>
</evidence>
<keyword evidence="6 18" id="KW-0548">Nucleotidyltransferase</keyword>
<feature type="binding site" evidence="18">
    <location>
        <position position="335"/>
    </location>
    <ligand>
        <name>UDP-N-acetyl-alpha-D-glucosamine</name>
        <dbReference type="ChEBI" id="CHEBI:57705"/>
    </ligand>
</feature>
<keyword evidence="21" id="KW-1185">Reference proteome</keyword>
<name>A0ABV7L3W2_9PROT</name>
<keyword evidence="10 18" id="KW-0133">Cell shape</keyword>
<keyword evidence="14 18" id="KW-0961">Cell wall biogenesis/degradation</keyword>
<feature type="binding site" evidence="18">
    <location>
        <position position="25"/>
    </location>
    <ligand>
        <name>UDP-N-acetyl-alpha-D-glucosamine</name>
        <dbReference type="ChEBI" id="CHEBI:57705"/>
    </ligand>
</feature>
<feature type="binding site" evidence="18">
    <location>
        <position position="389"/>
    </location>
    <ligand>
        <name>acetyl-CoA</name>
        <dbReference type="ChEBI" id="CHEBI:57288"/>
    </ligand>
</feature>
<feature type="region of interest" description="Linker" evidence="18">
    <location>
        <begin position="231"/>
        <end position="251"/>
    </location>
</feature>
<dbReference type="SUPFAM" id="SSF51161">
    <property type="entry name" value="Trimeric LpxA-like enzymes"/>
    <property type="match status" value="1"/>
</dbReference>
<comment type="catalytic activity">
    <reaction evidence="16 18">
        <text>N-acetyl-alpha-D-glucosamine 1-phosphate + UTP + H(+) = UDP-N-acetyl-alpha-D-glucosamine + diphosphate</text>
        <dbReference type="Rhea" id="RHEA:13509"/>
        <dbReference type="ChEBI" id="CHEBI:15378"/>
        <dbReference type="ChEBI" id="CHEBI:33019"/>
        <dbReference type="ChEBI" id="CHEBI:46398"/>
        <dbReference type="ChEBI" id="CHEBI:57705"/>
        <dbReference type="ChEBI" id="CHEBI:57776"/>
        <dbReference type="EC" id="2.7.7.23"/>
    </reaction>
</comment>
<feature type="binding site" evidence="18">
    <location>
        <begin position="370"/>
        <end position="371"/>
    </location>
    <ligand>
        <name>acetyl-CoA</name>
        <dbReference type="ChEBI" id="CHEBI:57288"/>
    </ligand>
</feature>
<dbReference type="CDD" id="cd03353">
    <property type="entry name" value="LbH_GlmU_C"/>
    <property type="match status" value="1"/>
</dbReference>
<feature type="binding site" evidence="18">
    <location>
        <position position="171"/>
    </location>
    <ligand>
        <name>UDP-N-acetyl-alpha-D-glucosamine</name>
        <dbReference type="ChEBI" id="CHEBI:57705"/>
    </ligand>
</feature>
<dbReference type="SUPFAM" id="SSF53448">
    <property type="entry name" value="Nucleotide-diphospho-sugar transferases"/>
    <property type="match status" value="1"/>
</dbReference>
<dbReference type="PANTHER" id="PTHR43584:SF3">
    <property type="entry name" value="BIFUNCTIONAL PROTEIN GLMU"/>
    <property type="match status" value="1"/>
</dbReference>
<evidence type="ECO:0000256" key="11">
    <source>
        <dbReference type="ARBA" id="ARBA00022984"/>
    </source>
</evidence>
<evidence type="ECO:0000313" key="21">
    <source>
        <dbReference type="Proteomes" id="UP001595528"/>
    </source>
</evidence>
<evidence type="ECO:0000256" key="1">
    <source>
        <dbReference type="ARBA" id="ARBA00004496"/>
    </source>
</evidence>
<evidence type="ECO:0000256" key="2">
    <source>
        <dbReference type="ARBA" id="ARBA00007707"/>
    </source>
</evidence>
<feature type="binding site" evidence="18">
    <location>
        <begin position="104"/>
        <end position="106"/>
    </location>
    <ligand>
        <name>UDP-N-acetyl-alpha-D-glucosamine</name>
        <dbReference type="ChEBI" id="CHEBI:57705"/>
    </ligand>
</feature>
<feature type="binding site" evidence="18">
    <location>
        <position position="407"/>
    </location>
    <ligand>
        <name>acetyl-CoA</name>
        <dbReference type="ChEBI" id="CHEBI:57288"/>
    </ligand>
</feature>
<feature type="binding site" evidence="18">
    <location>
        <position position="424"/>
    </location>
    <ligand>
        <name>acetyl-CoA</name>
        <dbReference type="ChEBI" id="CHEBI:57288"/>
    </ligand>
</feature>
<feature type="binding site" evidence="18">
    <location>
        <position position="364"/>
    </location>
    <ligand>
        <name>acetyl-CoA</name>
        <dbReference type="ChEBI" id="CHEBI:57288"/>
    </ligand>
</feature>
<comment type="pathway">
    <text evidence="18">Nucleotide-sugar biosynthesis; UDP-N-acetyl-alpha-D-glucosamine biosynthesis; UDP-N-acetyl-alpha-D-glucosamine from N-acetyl-alpha-D-glucosamine 1-phosphate: step 1/1.</text>
</comment>
<dbReference type="NCBIfam" id="TIGR01173">
    <property type="entry name" value="glmU"/>
    <property type="match status" value="1"/>
</dbReference>
<feature type="binding site" evidence="18">
    <location>
        <position position="361"/>
    </location>
    <ligand>
        <name>UDP-N-acetyl-alpha-D-glucosamine</name>
        <dbReference type="ChEBI" id="CHEBI:57705"/>
    </ligand>
</feature>
<evidence type="ECO:0000256" key="14">
    <source>
        <dbReference type="ARBA" id="ARBA00023316"/>
    </source>
</evidence>
<dbReference type="InterPro" id="IPR038009">
    <property type="entry name" value="GlmU_C_LbH"/>
</dbReference>
<evidence type="ECO:0000256" key="15">
    <source>
        <dbReference type="ARBA" id="ARBA00048247"/>
    </source>
</evidence>
<keyword evidence="7 18" id="KW-0479">Metal-binding</keyword>
<comment type="pathway">
    <text evidence="18">Bacterial outer membrane biogenesis; LPS lipid A biosynthesis.</text>
</comment>
<organism evidence="20 21">
    <name type="scientific">Marinibaculum pumilum</name>
    <dbReference type="NCBI Taxonomy" id="1766165"/>
    <lineage>
        <taxon>Bacteria</taxon>
        <taxon>Pseudomonadati</taxon>
        <taxon>Pseudomonadota</taxon>
        <taxon>Alphaproteobacteria</taxon>
        <taxon>Rhodospirillales</taxon>
        <taxon>Rhodospirillaceae</taxon>
        <taxon>Marinibaculum</taxon>
    </lineage>
</organism>
<evidence type="ECO:0000259" key="19">
    <source>
        <dbReference type="Pfam" id="PF12804"/>
    </source>
</evidence>
<comment type="cofactor">
    <cofactor evidence="18">
        <name>Mg(2+)</name>
        <dbReference type="ChEBI" id="CHEBI:18420"/>
    </cofactor>
    <text evidence="18">Binds 1 Mg(2+) ion per subunit.</text>
</comment>
<dbReference type="InterPro" id="IPR025877">
    <property type="entry name" value="MobA-like_NTP_Trfase"/>
</dbReference>
<feature type="binding site" evidence="18">
    <location>
        <position position="141"/>
    </location>
    <ligand>
        <name>UDP-N-acetyl-alpha-D-glucosamine</name>
        <dbReference type="ChEBI" id="CHEBI:57705"/>
    </ligand>
</feature>
<feature type="binding site" evidence="18">
    <location>
        <begin position="81"/>
        <end position="82"/>
    </location>
    <ligand>
        <name>UDP-N-acetyl-alpha-D-glucosamine</name>
        <dbReference type="ChEBI" id="CHEBI:57705"/>
    </ligand>
</feature>
<feature type="active site" description="Proton acceptor" evidence="18">
    <location>
        <position position="347"/>
    </location>
</feature>
<comment type="caution">
    <text evidence="20">The sequence shown here is derived from an EMBL/GenBank/DDBJ whole genome shotgun (WGS) entry which is preliminary data.</text>
</comment>
<protein>
    <recommendedName>
        <fullName evidence="18">Bifunctional protein GlmU</fullName>
    </recommendedName>
    <domain>
        <recommendedName>
            <fullName evidence="18">UDP-N-acetylglucosamine pyrophosphorylase</fullName>
            <ecNumber evidence="18">2.7.7.23</ecNumber>
        </recommendedName>
        <alternativeName>
            <fullName evidence="18">N-acetylglucosamine-1-phosphate uridyltransferase</fullName>
        </alternativeName>
    </domain>
    <domain>
        <recommendedName>
            <fullName evidence="18">Glucosamine-1-phosphate N-acetyltransferase</fullName>
            <ecNumber evidence="18">2.3.1.157</ecNumber>
        </recommendedName>
    </domain>
</protein>
<dbReference type="PROSITE" id="PS00101">
    <property type="entry name" value="HEXAPEP_TRANSFERASES"/>
    <property type="match status" value="1"/>
</dbReference>
<feature type="binding site" evidence="18">
    <location>
        <position position="76"/>
    </location>
    <ligand>
        <name>UDP-N-acetyl-alpha-D-glucosamine</name>
        <dbReference type="ChEBI" id="CHEBI:57705"/>
    </ligand>
</feature>
<dbReference type="RefSeq" id="WP_379903356.1">
    <property type="nucleotide sequence ID" value="NZ_JBHRTR010000031.1"/>
</dbReference>
<evidence type="ECO:0000256" key="13">
    <source>
        <dbReference type="ARBA" id="ARBA00023315"/>
    </source>
</evidence>
<sequence>MTSETLAVVILAAGRGTRMRSHMPKVLHPVGQRSLLDHVLDAARRLEAGRRIVVLGRDMDAVAALCARHGVETVVQDPPRGTGDAVRAAAVALEGHAGPVLVLYGDTPLLTVDTLAGLLQARQAGGLSLLTFRPPEPGAYGRVLCGPDGQVEAIVEARDATPAQLSVDLCNAGPLAAPAPQLFRLLDGLGDANAQGEVYLTDVVADARAAGLSVHPFEAPADELQGINTRADLAVAEGIFQDRCRAAAMAGGATLVDPATVWFAADTSLGRDVVVEPNVVFGPGVTVEDEVRIKAFCHIEGAHLARGVTVGPFARLRPGTEVAEEARIGNFVEVKAASIGRGAKVNHLSYVGDAVVGAEANLGAGTITCNYDGFAKHRTEIGAGAFIGSNAALVAPVRIGAGALVAAGSTITGDVAEDAMAIARGRQADIPDGAARFRRSRSNTGKES</sequence>
<dbReference type="NCBIfam" id="NF010933">
    <property type="entry name" value="PRK14353.1"/>
    <property type="match status" value="1"/>
</dbReference>
<accession>A0ABV7L3W2</accession>
<gene>
    <name evidence="18 20" type="primary">glmU</name>
    <name evidence="20" type="ORF">ACFOGJ_18760</name>
</gene>
<feature type="binding site" evidence="18">
    <location>
        <position position="228"/>
    </location>
    <ligand>
        <name>UDP-N-acetyl-alpha-D-glucosamine</name>
        <dbReference type="ChEBI" id="CHEBI:57705"/>
    </ligand>
</feature>
<evidence type="ECO:0000256" key="12">
    <source>
        <dbReference type="ARBA" id="ARBA00023268"/>
    </source>
</evidence>
<dbReference type="HAMAP" id="MF_01631">
    <property type="entry name" value="GlmU"/>
    <property type="match status" value="1"/>
</dbReference>
<dbReference type="Pfam" id="PF00132">
    <property type="entry name" value="Hexapep"/>
    <property type="match status" value="2"/>
</dbReference>
<dbReference type="Proteomes" id="UP001595528">
    <property type="component" value="Unassembled WGS sequence"/>
</dbReference>
<keyword evidence="4 18" id="KW-0963">Cytoplasm</keyword>
<dbReference type="Gene3D" id="3.90.550.10">
    <property type="entry name" value="Spore Coat Polysaccharide Biosynthesis Protein SpsA, Chain A"/>
    <property type="match status" value="1"/>
</dbReference>
<evidence type="ECO:0000256" key="8">
    <source>
        <dbReference type="ARBA" id="ARBA00022737"/>
    </source>
</evidence>
<keyword evidence="13 18" id="KW-0012">Acyltransferase</keyword>
<evidence type="ECO:0000256" key="6">
    <source>
        <dbReference type="ARBA" id="ARBA00022695"/>
    </source>
</evidence>
<evidence type="ECO:0000256" key="5">
    <source>
        <dbReference type="ARBA" id="ARBA00022679"/>
    </source>
</evidence>
<dbReference type="InterPro" id="IPR018357">
    <property type="entry name" value="Hexapep_transf_CS"/>
</dbReference>
<dbReference type="EC" id="2.7.7.23" evidence="18"/>
<comment type="subcellular location">
    <subcellularLocation>
        <location evidence="1 18">Cytoplasm</location>
    </subcellularLocation>
</comment>
<keyword evidence="11 18" id="KW-0573">Peptidoglycan synthesis</keyword>
<comment type="catalytic activity">
    <reaction evidence="15 18">
        <text>alpha-D-glucosamine 1-phosphate + acetyl-CoA = N-acetyl-alpha-D-glucosamine 1-phosphate + CoA + H(+)</text>
        <dbReference type="Rhea" id="RHEA:13725"/>
        <dbReference type="ChEBI" id="CHEBI:15378"/>
        <dbReference type="ChEBI" id="CHEBI:57287"/>
        <dbReference type="ChEBI" id="CHEBI:57288"/>
        <dbReference type="ChEBI" id="CHEBI:57776"/>
        <dbReference type="ChEBI" id="CHEBI:58516"/>
        <dbReference type="EC" id="2.3.1.157"/>
    </reaction>
</comment>
<dbReference type="InterPro" id="IPR001451">
    <property type="entry name" value="Hexapep"/>
</dbReference>
<dbReference type="InterPro" id="IPR011004">
    <property type="entry name" value="Trimer_LpxA-like_sf"/>
</dbReference>
<evidence type="ECO:0000313" key="20">
    <source>
        <dbReference type="EMBL" id="MFC3229295.1"/>
    </source>
</evidence>
<proteinExistence type="inferred from homology"/>
<evidence type="ECO:0000256" key="18">
    <source>
        <dbReference type="HAMAP-Rule" id="MF_01631"/>
    </source>
</evidence>
<dbReference type="InterPro" id="IPR029044">
    <property type="entry name" value="Nucleotide-diphossugar_trans"/>
</dbReference>
<feature type="binding site" evidence="18">
    <location>
        <position position="228"/>
    </location>
    <ligand>
        <name>Mg(2+)</name>
        <dbReference type="ChEBI" id="CHEBI:18420"/>
    </ligand>
</feature>
<comment type="pathway">
    <text evidence="18">Nucleotide-sugar biosynthesis; UDP-N-acetyl-alpha-D-glucosamine biosynthesis; N-acetyl-alpha-D-glucosamine 1-phosphate from alpha-D-glucosamine 6-phosphate (route II): step 2/2.</text>
</comment>
<reference evidence="21" key="1">
    <citation type="journal article" date="2019" name="Int. J. Syst. Evol. Microbiol.">
        <title>The Global Catalogue of Microorganisms (GCM) 10K type strain sequencing project: providing services to taxonomists for standard genome sequencing and annotation.</title>
        <authorList>
            <consortium name="The Broad Institute Genomics Platform"/>
            <consortium name="The Broad Institute Genome Sequencing Center for Infectious Disease"/>
            <person name="Wu L."/>
            <person name="Ma J."/>
        </authorList>
    </citation>
    <scope>NUCLEOTIDE SEQUENCE [LARGE SCALE GENOMIC DNA]</scope>
    <source>
        <strain evidence="21">KCTC 42964</strain>
    </source>
</reference>
<feature type="region of interest" description="N-acetyltransferase" evidence="18">
    <location>
        <begin position="252"/>
        <end position="448"/>
    </location>
</feature>
<comment type="similarity">
    <text evidence="2 18">In the C-terminal section; belongs to the transferase hexapeptide repeat family.</text>
</comment>
<evidence type="ECO:0000256" key="9">
    <source>
        <dbReference type="ARBA" id="ARBA00022842"/>
    </source>
</evidence>
<comment type="function">
    <text evidence="17 18">Catalyzes the last two sequential reactions in the de novo biosynthetic pathway for UDP-N-acetylglucosamine (UDP-GlcNAc). The C-terminal domain catalyzes the transfer of acetyl group from acetyl coenzyme A to glucosamine-1-phosphate (GlcN-1-P) to produce N-acetylglucosamine-1-phosphate (GlcNAc-1-P), which is converted into UDP-GlcNAc by the transfer of uridine 5-monophosphate (from uridine 5-triphosphate), a reaction catalyzed by the N-terminal domain.</text>
</comment>
<dbReference type="CDD" id="cd02540">
    <property type="entry name" value="GT2_GlmU_N_bac"/>
    <property type="match status" value="1"/>
</dbReference>
<feature type="binding site" evidence="18">
    <location>
        <position position="317"/>
    </location>
    <ligand>
        <name>UDP-N-acetyl-alpha-D-glucosamine</name>
        <dbReference type="ChEBI" id="CHEBI:57705"/>
    </ligand>
</feature>
<evidence type="ECO:0000256" key="3">
    <source>
        <dbReference type="ARBA" id="ARBA00007947"/>
    </source>
</evidence>
<evidence type="ECO:0000256" key="17">
    <source>
        <dbReference type="ARBA" id="ARBA00049628"/>
    </source>
</evidence>
<feature type="binding site" evidence="18">
    <location>
        <begin position="11"/>
        <end position="14"/>
    </location>
    <ligand>
        <name>UDP-N-acetyl-alpha-D-glucosamine</name>
        <dbReference type="ChEBI" id="CHEBI:57705"/>
    </ligand>
</feature>
<feature type="region of interest" description="Pyrophosphorylase" evidence="18">
    <location>
        <begin position="1"/>
        <end position="230"/>
    </location>
</feature>